<sequence length="69" mass="8176">MYVYFRNYYAIPNDPTAVYGFICVRTNLGKWPPQYTTYKRWSPVSYYVKPYKSHASLLLNSGSLILENR</sequence>
<organism evidence="1 2">
    <name type="scientific">Callosobruchus maculatus</name>
    <name type="common">Southern cowpea weevil</name>
    <name type="synonym">Pulse bruchid</name>
    <dbReference type="NCBI Taxonomy" id="64391"/>
    <lineage>
        <taxon>Eukaryota</taxon>
        <taxon>Metazoa</taxon>
        <taxon>Ecdysozoa</taxon>
        <taxon>Arthropoda</taxon>
        <taxon>Hexapoda</taxon>
        <taxon>Insecta</taxon>
        <taxon>Pterygota</taxon>
        <taxon>Neoptera</taxon>
        <taxon>Endopterygota</taxon>
        <taxon>Coleoptera</taxon>
        <taxon>Polyphaga</taxon>
        <taxon>Cucujiformia</taxon>
        <taxon>Chrysomeloidea</taxon>
        <taxon>Chrysomelidae</taxon>
        <taxon>Bruchinae</taxon>
        <taxon>Bruchini</taxon>
        <taxon>Callosobruchus</taxon>
    </lineage>
</organism>
<feature type="non-terminal residue" evidence="1">
    <location>
        <position position="69"/>
    </location>
</feature>
<dbReference type="EMBL" id="CAACVG010007148">
    <property type="protein sequence ID" value="VEN43870.1"/>
    <property type="molecule type" value="Genomic_DNA"/>
</dbReference>
<gene>
    <name evidence="1" type="ORF">CALMAC_LOCUS6872</name>
</gene>
<reference evidence="1 2" key="1">
    <citation type="submission" date="2019-01" db="EMBL/GenBank/DDBJ databases">
        <authorList>
            <person name="Sayadi A."/>
        </authorList>
    </citation>
    <scope>NUCLEOTIDE SEQUENCE [LARGE SCALE GENOMIC DNA]</scope>
</reference>
<name>A0A653C9S8_CALMS</name>
<dbReference type="Proteomes" id="UP000410492">
    <property type="component" value="Unassembled WGS sequence"/>
</dbReference>
<keyword evidence="2" id="KW-1185">Reference proteome</keyword>
<dbReference type="AlphaFoldDB" id="A0A653C9S8"/>
<protein>
    <submittedName>
        <fullName evidence="1">Uncharacterized protein</fullName>
    </submittedName>
</protein>
<accession>A0A653C9S8</accession>
<proteinExistence type="predicted"/>
<dbReference type="OrthoDB" id="20529at2759"/>
<evidence type="ECO:0000313" key="1">
    <source>
        <dbReference type="EMBL" id="VEN43870.1"/>
    </source>
</evidence>
<evidence type="ECO:0000313" key="2">
    <source>
        <dbReference type="Proteomes" id="UP000410492"/>
    </source>
</evidence>